<protein>
    <submittedName>
        <fullName evidence="2">Para-aminobenzoate synthetase/4-amino-4-deoxychorismate lyase</fullName>
    </submittedName>
</protein>
<evidence type="ECO:0000259" key="1">
    <source>
        <dbReference type="Pfam" id="PF00425"/>
    </source>
</evidence>
<dbReference type="PRINTS" id="PR00095">
    <property type="entry name" value="ANTSNTHASEI"/>
</dbReference>
<dbReference type="Gene3D" id="3.60.120.10">
    <property type="entry name" value="Anthranilate synthase"/>
    <property type="match status" value="1"/>
</dbReference>
<dbReference type="InterPro" id="IPR019999">
    <property type="entry name" value="Anth_synth_I-like"/>
</dbReference>
<evidence type="ECO:0000313" key="3">
    <source>
        <dbReference type="Proteomes" id="UP000293398"/>
    </source>
</evidence>
<organism evidence="2 3">
    <name type="scientific">Advenella incenata</name>
    <dbReference type="NCBI Taxonomy" id="267800"/>
    <lineage>
        <taxon>Bacteria</taxon>
        <taxon>Pseudomonadati</taxon>
        <taxon>Pseudomonadota</taxon>
        <taxon>Betaproteobacteria</taxon>
        <taxon>Burkholderiales</taxon>
        <taxon>Alcaligenaceae</taxon>
    </lineage>
</organism>
<dbReference type="InterPro" id="IPR015890">
    <property type="entry name" value="Chorismate_C"/>
</dbReference>
<dbReference type="GO" id="GO:0016829">
    <property type="term" value="F:lyase activity"/>
    <property type="evidence" value="ECO:0007669"/>
    <property type="project" value="UniProtKB-KW"/>
</dbReference>
<dbReference type="SUPFAM" id="SSF56322">
    <property type="entry name" value="ADC synthase"/>
    <property type="match status" value="1"/>
</dbReference>
<dbReference type="InterPro" id="IPR005801">
    <property type="entry name" value="ADC_synthase"/>
</dbReference>
<name>A0A4Q7V4T0_9BURK</name>
<dbReference type="InterPro" id="IPR043132">
    <property type="entry name" value="BCAT-like_C"/>
</dbReference>
<dbReference type="PANTHER" id="PTHR11236">
    <property type="entry name" value="AMINOBENZOATE/ANTHRANILATE SYNTHASE"/>
    <property type="match status" value="1"/>
</dbReference>
<dbReference type="Pfam" id="PF00425">
    <property type="entry name" value="Chorismate_bind"/>
    <property type="match status" value="1"/>
</dbReference>
<dbReference type="Proteomes" id="UP000293398">
    <property type="component" value="Unassembled WGS sequence"/>
</dbReference>
<reference evidence="2 3" key="1">
    <citation type="submission" date="2019-02" db="EMBL/GenBank/DDBJ databases">
        <title>Genomic Encyclopedia of Type Strains, Phase IV (KMG-IV): sequencing the most valuable type-strain genomes for metagenomic binning, comparative biology and taxonomic classification.</title>
        <authorList>
            <person name="Goeker M."/>
        </authorList>
    </citation>
    <scope>NUCLEOTIDE SEQUENCE [LARGE SCALE GENOMIC DNA]</scope>
    <source>
        <strain evidence="2 3">DSM 23814</strain>
    </source>
</reference>
<dbReference type="InterPro" id="IPR001544">
    <property type="entry name" value="Aminotrans_IV"/>
</dbReference>
<dbReference type="InterPro" id="IPR036038">
    <property type="entry name" value="Aminotransferase-like"/>
</dbReference>
<sequence>MAIYPKTEGVIPVSLRAMDTLPPFVLFDDAVTQQATLLETFVRSDTIATAQLANLDAVLARGWAQALHPALFIPYEFGVAGAGKAAQGAGAAMHIHWFSQATTLSDEQIENWLTRQAHAHDPSRQPAGLCNLHLQPAFDGYRQQFDRLHQAIARGDFYQINYTARQYFETYGSPLALYRALRAKQPVPYGVLAWLPHQRMAPWTVCLSPELFIRIDDHGMIGAEPMKGTLACQPADDPEALANLLRNDSKNRAENLMIVDLLRNDLSILAQPNGVQVQELFKVTRFGQVLQMTTPIECQVRPGITMAAVIGALFPCGSITGAPKKMSMHYIADSEIAPRDLYTGSIGYLQPSGNTMGAKGCFNVAIRTLTLQPTSDQAIACTGVMGVGGGIVYDSTAQSEYEEIHWKSRFLHALPAEFALFETMLVEQGHCALLGRHIERLLASAKSLGFAADQTALTRQLQQFIAAQPPHARLRVRAVLNQDGTCEIAAFPLDTPVPLGEPNLPSVSIAPRPLPRYDPLRRFKTTWRQHYDDDLKQATISGDFDVLYFNPDGDLLEGARTSVFIHYRGAWLTPALTLDILPGVMRAQVLASPAQYLQTEHITEQRISLAMLQAADAIVLTNALRGCIPVRLKAV</sequence>
<keyword evidence="2" id="KW-0456">Lyase</keyword>
<accession>A0A4Q7V4T0</accession>
<dbReference type="RefSeq" id="WP_130305117.1">
    <property type="nucleotide sequence ID" value="NZ_SHKO01000005.1"/>
</dbReference>
<gene>
    <name evidence="2" type="ORF">EV681_4246</name>
</gene>
<dbReference type="AlphaFoldDB" id="A0A4Q7V4T0"/>
<keyword evidence="3" id="KW-1185">Reference proteome</keyword>
<dbReference type="Pfam" id="PF01063">
    <property type="entry name" value="Aminotran_4"/>
    <property type="match status" value="1"/>
</dbReference>
<dbReference type="Gene3D" id="3.20.10.10">
    <property type="entry name" value="D-amino Acid Aminotransferase, subunit A, domain 2"/>
    <property type="match status" value="1"/>
</dbReference>
<proteinExistence type="predicted"/>
<dbReference type="GO" id="GO:0046820">
    <property type="term" value="F:4-amino-4-deoxychorismate synthase activity"/>
    <property type="evidence" value="ECO:0007669"/>
    <property type="project" value="TreeGrafter"/>
</dbReference>
<dbReference type="GO" id="GO:0000162">
    <property type="term" value="P:L-tryptophan biosynthetic process"/>
    <property type="evidence" value="ECO:0007669"/>
    <property type="project" value="TreeGrafter"/>
</dbReference>
<feature type="domain" description="Chorismate-utilising enzyme C-terminal" evidence="1">
    <location>
        <begin position="139"/>
        <end position="407"/>
    </location>
</feature>
<dbReference type="Gene3D" id="3.30.470.10">
    <property type="match status" value="1"/>
</dbReference>
<dbReference type="PANTHER" id="PTHR11236:SF50">
    <property type="entry name" value="AMINODEOXYCHORISMATE SYNTHASE COMPONENT 1"/>
    <property type="match status" value="1"/>
</dbReference>
<comment type="caution">
    <text evidence="2">The sequence shown here is derived from an EMBL/GenBank/DDBJ whole genome shotgun (WGS) entry which is preliminary data.</text>
</comment>
<evidence type="ECO:0000313" key="2">
    <source>
        <dbReference type="EMBL" id="RZT91491.1"/>
    </source>
</evidence>
<dbReference type="SUPFAM" id="SSF56752">
    <property type="entry name" value="D-aminoacid aminotransferase-like PLP-dependent enzymes"/>
    <property type="match status" value="1"/>
</dbReference>
<dbReference type="OrthoDB" id="9803598at2"/>
<dbReference type="InterPro" id="IPR043131">
    <property type="entry name" value="BCAT-like_N"/>
</dbReference>
<dbReference type="EMBL" id="SHKO01000005">
    <property type="protein sequence ID" value="RZT91491.1"/>
    <property type="molecule type" value="Genomic_DNA"/>
</dbReference>